<dbReference type="Pfam" id="PF00149">
    <property type="entry name" value="Metallophos"/>
    <property type="match status" value="1"/>
</dbReference>
<dbReference type="VEuPathDB" id="FungiDB:AeMF1_016300"/>
<evidence type="ECO:0000313" key="4">
    <source>
        <dbReference type="Proteomes" id="UP000481153"/>
    </source>
</evidence>
<evidence type="ECO:0000313" key="3">
    <source>
        <dbReference type="EMBL" id="KAF0726167.1"/>
    </source>
</evidence>
<feature type="chain" id="PRO_5026192529" description="Calcineurin-like phosphoesterase domain-containing protein" evidence="1">
    <location>
        <begin position="30"/>
        <end position="407"/>
    </location>
</feature>
<dbReference type="EMBL" id="VJMJ01000223">
    <property type="protein sequence ID" value="KAF0726167.1"/>
    <property type="molecule type" value="Genomic_DNA"/>
</dbReference>
<sequence length="407" mass="45270">MTSFSNLHRVESMQVALLLVAAIACVSRAELSNETANELSILADAVRKEYNLTESSEDNPVVEAEELTVVKDSPVAAPAPIYARQTNDGLALKILQVPDIHYTGFSLFPCVNPPNEKKWFCFEKYMTEMLGKMLDDVQPDFVVFSGDQNESIYWPQSQAPHGAIDAYSSPVRSRNLPWAMIFGNHDESYTPEIGSNKRNMIEYIETLPKSYSRGGPTDIGGVGNYDLSFLAPADGFWGNASKVVFRSYFMDTGKSGTVTAAQNNYMKQLAAPFAGQNIPALIFFHIPIPEYQEFDGNGQGEKGEAVSSKEQSGLFDTMVEMGDVVASFCGHDHLNDFCFQRKNSKINLCYGGGVGYGAAYRKSGHSRTARVIEWSWTRTKESITTWQYKHNQDNSNGPTYSLFERSF</sequence>
<evidence type="ECO:0000256" key="1">
    <source>
        <dbReference type="SAM" id="SignalP"/>
    </source>
</evidence>
<dbReference type="Gene3D" id="3.60.21.10">
    <property type="match status" value="1"/>
</dbReference>
<accession>A0A6G0WGG6</accession>
<keyword evidence="4" id="KW-1185">Reference proteome</keyword>
<dbReference type="InterPro" id="IPR029052">
    <property type="entry name" value="Metallo-depent_PP-like"/>
</dbReference>
<dbReference type="GO" id="GO:0016788">
    <property type="term" value="F:hydrolase activity, acting on ester bonds"/>
    <property type="evidence" value="ECO:0007669"/>
    <property type="project" value="TreeGrafter"/>
</dbReference>
<evidence type="ECO:0000259" key="2">
    <source>
        <dbReference type="Pfam" id="PF00149"/>
    </source>
</evidence>
<dbReference type="InterPro" id="IPR004843">
    <property type="entry name" value="Calcineurin-like_PHP"/>
</dbReference>
<reference evidence="3 4" key="1">
    <citation type="submission" date="2019-07" db="EMBL/GenBank/DDBJ databases">
        <title>Genomics analysis of Aphanomyces spp. identifies a new class of oomycete effector associated with host adaptation.</title>
        <authorList>
            <person name="Gaulin E."/>
        </authorList>
    </citation>
    <scope>NUCLEOTIDE SEQUENCE [LARGE SCALE GENOMIC DNA]</scope>
    <source>
        <strain evidence="3 4">ATCC 201684</strain>
    </source>
</reference>
<dbReference type="PANTHER" id="PTHR32440:SF0">
    <property type="entry name" value="PHOSPHATASE DCR2-RELATED"/>
    <property type="match status" value="1"/>
</dbReference>
<dbReference type="AlphaFoldDB" id="A0A6G0WGG6"/>
<organism evidence="3 4">
    <name type="scientific">Aphanomyces euteiches</name>
    <dbReference type="NCBI Taxonomy" id="100861"/>
    <lineage>
        <taxon>Eukaryota</taxon>
        <taxon>Sar</taxon>
        <taxon>Stramenopiles</taxon>
        <taxon>Oomycota</taxon>
        <taxon>Saprolegniomycetes</taxon>
        <taxon>Saprolegniales</taxon>
        <taxon>Verrucalvaceae</taxon>
        <taxon>Aphanomyces</taxon>
    </lineage>
</organism>
<keyword evidence="1" id="KW-0732">Signal</keyword>
<dbReference type="CDD" id="cd07383">
    <property type="entry name" value="MPP_Dcr2"/>
    <property type="match status" value="1"/>
</dbReference>
<dbReference type="GO" id="GO:0005737">
    <property type="term" value="C:cytoplasm"/>
    <property type="evidence" value="ECO:0007669"/>
    <property type="project" value="TreeGrafter"/>
</dbReference>
<gene>
    <name evidence="3" type="ORF">Ae201684_015501</name>
</gene>
<name>A0A6G0WGG6_9STRA</name>
<proteinExistence type="predicted"/>
<feature type="signal peptide" evidence="1">
    <location>
        <begin position="1"/>
        <end position="29"/>
    </location>
</feature>
<comment type="caution">
    <text evidence="3">The sequence shown here is derived from an EMBL/GenBank/DDBJ whole genome shotgun (WGS) entry which is preliminary data.</text>
</comment>
<feature type="domain" description="Calcineurin-like phosphoesterase" evidence="2">
    <location>
        <begin position="92"/>
        <end position="333"/>
    </location>
</feature>
<protein>
    <recommendedName>
        <fullName evidence="2">Calcineurin-like phosphoesterase domain-containing protein</fullName>
    </recommendedName>
</protein>
<dbReference type="Proteomes" id="UP000481153">
    <property type="component" value="Unassembled WGS sequence"/>
</dbReference>
<dbReference type="PANTHER" id="PTHR32440">
    <property type="entry name" value="PHOSPHATASE DCR2-RELATED-RELATED"/>
    <property type="match status" value="1"/>
</dbReference>
<dbReference type="SUPFAM" id="SSF56300">
    <property type="entry name" value="Metallo-dependent phosphatases"/>
    <property type="match status" value="1"/>
</dbReference>